<feature type="transmembrane region" description="Helical" evidence="2">
    <location>
        <begin position="39"/>
        <end position="60"/>
    </location>
</feature>
<proteinExistence type="predicted"/>
<keyword evidence="2" id="KW-0472">Membrane</keyword>
<comment type="caution">
    <text evidence="3">The sequence shown here is derived from an EMBL/GenBank/DDBJ whole genome shotgun (WGS) entry which is preliminary data.</text>
</comment>
<gene>
    <name evidence="3" type="ORF">SNAT2548_LOCUS12343</name>
</gene>
<feature type="transmembrane region" description="Helical" evidence="2">
    <location>
        <begin position="6"/>
        <end position="27"/>
    </location>
</feature>
<name>A0A812LQ73_9DINO</name>
<evidence type="ECO:0000313" key="3">
    <source>
        <dbReference type="EMBL" id="CAE7250729.1"/>
    </source>
</evidence>
<keyword evidence="2" id="KW-0812">Transmembrane</keyword>
<reference evidence="3" key="1">
    <citation type="submission" date="2021-02" db="EMBL/GenBank/DDBJ databases">
        <authorList>
            <person name="Dougan E. K."/>
            <person name="Rhodes N."/>
            <person name="Thang M."/>
            <person name="Chan C."/>
        </authorList>
    </citation>
    <scope>NUCLEOTIDE SEQUENCE</scope>
</reference>
<feature type="region of interest" description="Disordered" evidence="1">
    <location>
        <begin position="106"/>
        <end position="157"/>
    </location>
</feature>
<sequence>MAEPEWLGTAFFALIVLSFIPGPWQVILSPIISLINLFYMFKFGIFLLAIAGIFGLQWYFEATTTEGQCPGCGVLQRGSKTEPFNCGMCGLELEVKDGQFVQYRKSGQAPQTPFEKMRDFAKQAAETKPPPKPSAPKASRTGSKKSSSAEVVDVEVL</sequence>
<feature type="compositionally biased region" description="Polar residues" evidence="1">
    <location>
        <begin position="140"/>
        <end position="149"/>
    </location>
</feature>
<dbReference type="AlphaFoldDB" id="A0A812LQ73"/>
<evidence type="ECO:0000313" key="4">
    <source>
        <dbReference type="Proteomes" id="UP000604046"/>
    </source>
</evidence>
<accession>A0A812LQ73</accession>
<keyword evidence="2" id="KW-1133">Transmembrane helix</keyword>
<protein>
    <submittedName>
        <fullName evidence="3">Uncharacterized protein</fullName>
    </submittedName>
</protein>
<dbReference type="Proteomes" id="UP000604046">
    <property type="component" value="Unassembled WGS sequence"/>
</dbReference>
<organism evidence="3 4">
    <name type="scientific">Symbiodinium natans</name>
    <dbReference type="NCBI Taxonomy" id="878477"/>
    <lineage>
        <taxon>Eukaryota</taxon>
        <taxon>Sar</taxon>
        <taxon>Alveolata</taxon>
        <taxon>Dinophyceae</taxon>
        <taxon>Suessiales</taxon>
        <taxon>Symbiodiniaceae</taxon>
        <taxon>Symbiodinium</taxon>
    </lineage>
</organism>
<dbReference type="OrthoDB" id="421657at2759"/>
<dbReference type="EMBL" id="CAJNDS010001180">
    <property type="protein sequence ID" value="CAE7250729.1"/>
    <property type="molecule type" value="Genomic_DNA"/>
</dbReference>
<keyword evidence="4" id="KW-1185">Reference proteome</keyword>
<evidence type="ECO:0000256" key="2">
    <source>
        <dbReference type="SAM" id="Phobius"/>
    </source>
</evidence>
<evidence type="ECO:0000256" key="1">
    <source>
        <dbReference type="SAM" id="MobiDB-lite"/>
    </source>
</evidence>